<sequence length="164" mass="18242">MYLVVAFVPSLTACFANSPGIRRRTEVCASRRMFIIGLERRRFGGYTLENVVHVKISRLAYLGGVTSDRVGAYDKIFPIVKIKDGYRVVLFADDTSLLLKINGQQPAFVDVINNLLLNERTTRVVELSLTGAKLIDAKVMAKNEILDFVDTTLFLGLAIDAKLC</sequence>
<gene>
    <name evidence="1" type="ORF">EVAR_95677_1</name>
</gene>
<proteinExistence type="predicted"/>
<dbReference type="Proteomes" id="UP000299102">
    <property type="component" value="Unassembled WGS sequence"/>
</dbReference>
<reference evidence="1 2" key="1">
    <citation type="journal article" date="2019" name="Commun. Biol.">
        <title>The bagworm genome reveals a unique fibroin gene that provides high tensile strength.</title>
        <authorList>
            <person name="Kono N."/>
            <person name="Nakamura H."/>
            <person name="Ohtoshi R."/>
            <person name="Tomita M."/>
            <person name="Numata K."/>
            <person name="Arakawa K."/>
        </authorList>
    </citation>
    <scope>NUCLEOTIDE SEQUENCE [LARGE SCALE GENOMIC DNA]</scope>
</reference>
<dbReference type="AlphaFoldDB" id="A0A4C1VKW0"/>
<dbReference type="EMBL" id="BGZK01000356">
    <property type="protein sequence ID" value="GBP38927.1"/>
    <property type="molecule type" value="Genomic_DNA"/>
</dbReference>
<accession>A0A4C1VKW0</accession>
<evidence type="ECO:0000313" key="2">
    <source>
        <dbReference type="Proteomes" id="UP000299102"/>
    </source>
</evidence>
<dbReference type="OrthoDB" id="7790673at2759"/>
<comment type="caution">
    <text evidence="1">The sequence shown here is derived from an EMBL/GenBank/DDBJ whole genome shotgun (WGS) entry which is preliminary data.</text>
</comment>
<organism evidence="1 2">
    <name type="scientific">Eumeta variegata</name>
    <name type="common">Bagworm moth</name>
    <name type="synonym">Eumeta japonica</name>
    <dbReference type="NCBI Taxonomy" id="151549"/>
    <lineage>
        <taxon>Eukaryota</taxon>
        <taxon>Metazoa</taxon>
        <taxon>Ecdysozoa</taxon>
        <taxon>Arthropoda</taxon>
        <taxon>Hexapoda</taxon>
        <taxon>Insecta</taxon>
        <taxon>Pterygota</taxon>
        <taxon>Neoptera</taxon>
        <taxon>Endopterygota</taxon>
        <taxon>Lepidoptera</taxon>
        <taxon>Glossata</taxon>
        <taxon>Ditrysia</taxon>
        <taxon>Tineoidea</taxon>
        <taxon>Psychidae</taxon>
        <taxon>Oiketicinae</taxon>
        <taxon>Eumeta</taxon>
    </lineage>
</organism>
<protein>
    <submittedName>
        <fullName evidence="1">Uncharacterized protein</fullName>
    </submittedName>
</protein>
<keyword evidence="2" id="KW-1185">Reference proteome</keyword>
<name>A0A4C1VKW0_EUMVA</name>
<evidence type="ECO:0000313" key="1">
    <source>
        <dbReference type="EMBL" id="GBP38927.1"/>
    </source>
</evidence>